<dbReference type="InterPro" id="IPR036390">
    <property type="entry name" value="WH_DNA-bd_sf"/>
</dbReference>
<dbReference type="Gene3D" id="1.10.10.10">
    <property type="entry name" value="Winged helix-like DNA-binding domain superfamily/Winged helix DNA-binding domain"/>
    <property type="match status" value="1"/>
</dbReference>
<dbReference type="InterPro" id="IPR000835">
    <property type="entry name" value="HTH_MarR-typ"/>
</dbReference>
<gene>
    <name evidence="2" type="ORF">SKP52_23155</name>
</gene>
<dbReference type="OrthoDB" id="5510301at2"/>
<organism evidence="2 3">
    <name type="scientific">Sphingopyxis fribergensis</name>
    <dbReference type="NCBI Taxonomy" id="1515612"/>
    <lineage>
        <taxon>Bacteria</taxon>
        <taxon>Pseudomonadati</taxon>
        <taxon>Pseudomonadota</taxon>
        <taxon>Alphaproteobacteria</taxon>
        <taxon>Sphingomonadales</taxon>
        <taxon>Sphingomonadaceae</taxon>
        <taxon>Sphingopyxis</taxon>
    </lineage>
</organism>
<dbReference type="AlphaFoldDB" id="A0A0A7PN93"/>
<dbReference type="RefSeq" id="WP_037553325.1">
    <property type="nucleotide sequence ID" value="NZ_CP009122.1"/>
</dbReference>
<dbReference type="Pfam" id="PF12802">
    <property type="entry name" value="MarR_2"/>
    <property type="match status" value="1"/>
</dbReference>
<dbReference type="SUPFAM" id="SSF46785">
    <property type="entry name" value="Winged helix' DNA-binding domain"/>
    <property type="match status" value="1"/>
</dbReference>
<protein>
    <recommendedName>
        <fullName evidence="1">HTH marR-type domain-containing protein</fullName>
    </recommendedName>
</protein>
<dbReference type="HOGENOM" id="CLU_063866_0_0_5"/>
<reference evidence="2 3" key="1">
    <citation type="journal article" date="2015" name="Int. J. Syst. Evol. Microbiol.">
        <title>Description of Sphingopyxis fribergensis sp. nov. - a soil bacterium with the ability to degrade styrene and phenylacetic acid.</title>
        <authorList>
            <person name="Oelschlagel M."/>
            <person name="Ruckert C."/>
            <person name="Kalinowski J."/>
            <person name="Schmidt G."/>
            <person name="Schlomann M."/>
            <person name="Tischler D."/>
        </authorList>
    </citation>
    <scope>NUCLEOTIDE SEQUENCE [LARGE SCALE GENOMIC DNA]</scope>
    <source>
        <strain evidence="2 3">Kp5.2</strain>
    </source>
</reference>
<dbReference type="GO" id="GO:0003700">
    <property type="term" value="F:DNA-binding transcription factor activity"/>
    <property type="evidence" value="ECO:0007669"/>
    <property type="project" value="InterPro"/>
</dbReference>
<proteinExistence type="predicted"/>
<accession>A0A0A7PN93</accession>
<keyword evidence="3" id="KW-1185">Reference proteome</keyword>
<feature type="domain" description="HTH marR-type" evidence="1">
    <location>
        <begin position="153"/>
        <end position="204"/>
    </location>
</feature>
<evidence type="ECO:0000313" key="2">
    <source>
        <dbReference type="EMBL" id="AJA11474.1"/>
    </source>
</evidence>
<dbReference type="Proteomes" id="UP000030907">
    <property type="component" value="Chromosome"/>
</dbReference>
<dbReference type="InterPro" id="IPR036388">
    <property type="entry name" value="WH-like_DNA-bd_sf"/>
</dbReference>
<dbReference type="STRING" id="1515612.SKP52_23155"/>
<evidence type="ECO:0000313" key="3">
    <source>
        <dbReference type="Proteomes" id="UP000030907"/>
    </source>
</evidence>
<name>A0A0A7PN93_9SPHN</name>
<sequence length="365" mass="40782">MAEFENSQRELLDALLEALLALPQSHAQIERYEVEIGPRGRADALIGAYIGRQPLLLLVEIKAQLFPRDVREAIWQLRNNQAHLSNSGDDREIIPFFVARAISPGAREIFREERVGYYDLGGSLYIPGKKAFIFLDKPAPKKGTKKFDSIFQGQKARALHEIYERRQDWLGVKDLADASGVSPATASETLTELERREWVDVQGAGPSKQRRLRAARPLLEAWTSYASDQKAPTVRRYYVPKGSDALALALRLDQACDEAKAAYAVTGEVAAQIYAPYLSSISQLRCRIEPGQKLIEALLNLDARPVAEGWNLGIIEAKSRRDVAVGQRIDGVCYAPPLQVYLDLLQASGRSRELAMHLRSECLDK</sequence>
<dbReference type="EMBL" id="CP009122">
    <property type="protein sequence ID" value="AJA11474.1"/>
    <property type="molecule type" value="Genomic_DNA"/>
</dbReference>
<evidence type="ECO:0000259" key="1">
    <source>
        <dbReference type="Pfam" id="PF12802"/>
    </source>
</evidence>
<dbReference type="KEGG" id="sphk:SKP52_23155"/>